<organism evidence="1 2">
    <name type="scientific">Zalaria obscura</name>
    <dbReference type="NCBI Taxonomy" id="2024903"/>
    <lineage>
        <taxon>Eukaryota</taxon>
        <taxon>Fungi</taxon>
        <taxon>Dikarya</taxon>
        <taxon>Ascomycota</taxon>
        <taxon>Pezizomycotina</taxon>
        <taxon>Dothideomycetes</taxon>
        <taxon>Dothideomycetidae</taxon>
        <taxon>Dothideales</taxon>
        <taxon>Zalariaceae</taxon>
        <taxon>Zalaria</taxon>
    </lineage>
</organism>
<dbReference type="Proteomes" id="UP001320706">
    <property type="component" value="Unassembled WGS sequence"/>
</dbReference>
<dbReference type="EMBL" id="JAMKPW020000005">
    <property type="protein sequence ID" value="KAK8217388.1"/>
    <property type="molecule type" value="Genomic_DNA"/>
</dbReference>
<name>A0ACC3SNH6_9PEZI</name>
<protein>
    <submittedName>
        <fullName evidence="1">Uncharacterized protein</fullName>
    </submittedName>
</protein>
<gene>
    <name evidence="1" type="ORF">M8818_001144</name>
</gene>
<keyword evidence="2" id="KW-1185">Reference proteome</keyword>
<proteinExistence type="predicted"/>
<accession>A0ACC3SNH6</accession>
<sequence>MLDATDNLGGLSHAHSIPIQALAVIGAGPMGLAAIKDLTEDGFDVTGYEARSHVGGLWKYSTDSSISVAANTIFNTSKYRLAFSDFPPSDDMDDFPMADKVYEYIDAYADHFNLKPKVRLDSRVEQVRRAGHKWAVETKGGSTDYYDKVVISIGTFLEPKKPSLRGIDKFEGTVLHSKDFHDPAKYAGNRVLILGVHASAIDVATGLADYTSKIYMAHRHGLLILPRFSPDGRTFDQSQSLRMVIILNAFMTYFPALFGWFLDKALSSMSKKAYNIPESWGFSPAPSITRQTPVIGDEIYPLLNSGRVDPVLAVEQMIGPKTIELKDGRVLQDIDAIIYCTGYCSTLDILEEKYITRLLHSQGRHFRGPWTSTVCQSSGGSSIVRSQLTYQQRGHLVAPMPDCHEAIAYTMSTAVSGATDSYGHYVRKFRQACLRSLSTSYFRTETQIDLTVEMSKHHIEKVAIVGAGGNSGKYIAEALLKTGKHTVTAISRAESSAKLPEDRSEWKVAKEPSKERYTTALEKLKQGGGQQEFVKVLYTRVFYPDDSGNFAKTKGLHNDLLGLPTEDIDEATKAAIQRAKELGQAGSRFVSLSSNSTLWMPPNFIFSLCGNTQLFVSKWELFQLGCVAQPMDVVGYLSEPLFFRCRICEVQKNSADSCGRPVVALSSKGSFDAPTGLPVLPMQCIQG</sequence>
<reference evidence="1" key="1">
    <citation type="submission" date="2024-02" db="EMBL/GenBank/DDBJ databases">
        <title>Metagenome Assembled Genome of Zalaria obscura JY119.</title>
        <authorList>
            <person name="Vighnesh L."/>
            <person name="Jagadeeshwari U."/>
            <person name="Venkata Ramana C."/>
            <person name="Sasikala C."/>
        </authorList>
    </citation>
    <scope>NUCLEOTIDE SEQUENCE</scope>
    <source>
        <strain evidence="1">JY119</strain>
    </source>
</reference>
<evidence type="ECO:0000313" key="2">
    <source>
        <dbReference type="Proteomes" id="UP001320706"/>
    </source>
</evidence>
<evidence type="ECO:0000313" key="1">
    <source>
        <dbReference type="EMBL" id="KAK8217388.1"/>
    </source>
</evidence>
<comment type="caution">
    <text evidence="1">The sequence shown here is derived from an EMBL/GenBank/DDBJ whole genome shotgun (WGS) entry which is preliminary data.</text>
</comment>